<comment type="similarity">
    <text evidence="6">Belongs to the azoreductase type 1 family.</text>
</comment>
<gene>
    <name evidence="6" type="primary">azoR</name>
    <name evidence="8" type="ORF">B0187_08930</name>
</gene>
<dbReference type="GO" id="GO:0010181">
    <property type="term" value="F:FMN binding"/>
    <property type="evidence" value="ECO:0007669"/>
    <property type="project" value="UniProtKB-UniRule"/>
</dbReference>
<dbReference type="GO" id="GO:0016655">
    <property type="term" value="F:oxidoreductase activity, acting on NAD(P)H, quinone or similar compound as acceptor"/>
    <property type="evidence" value="ECO:0007669"/>
    <property type="project" value="InterPro"/>
</dbReference>
<proteinExistence type="inferred from homology"/>
<evidence type="ECO:0000313" key="9">
    <source>
        <dbReference type="Proteomes" id="UP000190867"/>
    </source>
</evidence>
<feature type="binding site" evidence="6">
    <location>
        <begin position="133"/>
        <end position="136"/>
    </location>
    <ligand>
        <name>FMN</name>
        <dbReference type="ChEBI" id="CHEBI:58210"/>
    </ligand>
</feature>
<dbReference type="PANTHER" id="PTHR43741:SF2">
    <property type="entry name" value="FMN-DEPENDENT NADH:QUINONE OXIDOREDUCTASE"/>
    <property type="match status" value="1"/>
</dbReference>
<protein>
    <recommendedName>
        <fullName evidence="6">FMN dependent NADH:quinone oxidoreductase</fullName>
        <ecNumber evidence="6">1.6.5.-</ecNumber>
    </recommendedName>
    <alternativeName>
        <fullName evidence="6">Azo-dye reductase</fullName>
    </alternativeName>
    <alternativeName>
        <fullName evidence="6">FMN-dependent NADH-azo compound oxidoreductase</fullName>
    </alternativeName>
    <alternativeName>
        <fullName evidence="6">FMN-dependent NADH-azoreductase</fullName>
        <ecNumber evidence="6">1.7.1.17</ecNumber>
    </alternativeName>
</protein>
<dbReference type="PANTHER" id="PTHR43741">
    <property type="entry name" value="FMN-DEPENDENT NADH-AZOREDUCTASE 1"/>
    <property type="match status" value="1"/>
</dbReference>
<dbReference type="HAMAP" id="MF_01216">
    <property type="entry name" value="Azoreductase_type1"/>
    <property type="match status" value="1"/>
</dbReference>
<feature type="binding site" evidence="6">
    <location>
        <begin position="16"/>
        <end position="18"/>
    </location>
    <ligand>
        <name>FMN</name>
        <dbReference type="ChEBI" id="CHEBI:58210"/>
    </ligand>
</feature>
<evidence type="ECO:0000256" key="2">
    <source>
        <dbReference type="ARBA" id="ARBA00022643"/>
    </source>
</evidence>
<comment type="cofactor">
    <cofactor evidence="6">
        <name>FMN</name>
        <dbReference type="ChEBI" id="CHEBI:58210"/>
    </cofactor>
    <text evidence="6">Binds 1 FMN per subunit.</text>
</comment>
<name>A0A1T0AQM7_9PAST</name>
<evidence type="ECO:0000256" key="6">
    <source>
        <dbReference type="HAMAP-Rule" id="MF_01216"/>
    </source>
</evidence>
<comment type="caution">
    <text evidence="8">The sequence shown here is derived from an EMBL/GenBank/DDBJ whole genome shotgun (WGS) entry which is preliminary data.</text>
</comment>
<evidence type="ECO:0000259" key="7">
    <source>
        <dbReference type="Pfam" id="PF02525"/>
    </source>
</evidence>
<dbReference type="EMBL" id="MUYA01000013">
    <property type="protein sequence ID" value="OOR98381.1"/>
    <property type="molecule type" value="Genomic_DNA"/>
</dbReference>
<organism evidence="8 9">
    <name type="scientific">Haemophilus paracuniculus</name>
    <dbReference type="NCBI Taxonomy" id="734"/>
    <lineage>
        <taxon>Bacteria</taxon>
        <taxon>Pseudomonadati</taxon>
        <taxon>Pseudomonadota</taxon>
        <taxon>Gammaproteobacteria</taxon>
        <taxon>Pasteurellales</taxon>
        <taxon>Pasteurellaceae</taxon>
        <taxon>Haemophilus</taxon>
    </lineage>
</organism>
<reference evidence="8 9" key="1">
    <citation type="submission" date="2017-02" db="EMBL/GenBank/DDBJ databases">
        <title>Draft genome sequence of Haemophilus paracuniculus CCUG 43573 type strain.</title>
        <authorList>
            <person name="Engstrom-Jakobsson H."/>
            <person name="Salva-Serra F."/>
            <person name="Thorell K."/>
            <person name="Gonzales-Siles L."/>
            <person name="Karlsson R."/>
            <person name="Boulund F."/>
            <person name="Engstrand L."/>
            <person name="Kristiansson E."/>
            <person name="Moore E."/>
        </authorList>
    </citation>
    <scope>NUCLEOTIDE SEQUENCE [LARGE SCALE GENOMIC DNA]</scope>
    <source>
        <strain evidence="8 9">CCUG 43573</strain>
    </source>
</reference>
<dbReference type="OrthoDB" id="9787136at2"/>
<sequence>MKNVLVLKSSILAANSQSNQLVDYFVKQLSANVTERDFGANPLPYYDLNAATGTRGTPETVEQHAALALSNELIGEVNNSDLLVFGVPMYNLGIPAQLKTYIDFLNRAGVTFRYTENGPEGLIKGKKAVVILSSGGFYKDTAIDLAKGYMQAVLNFIGITDVQFVYAEGIGFGAEAIEKAQTAAKAELDQIAKNL</sequence>
<dbReference type="GO" id="GO:0016652">
    <property type="term" value="F:oxidoreductase activity, acting on NAD(P)H as acceptor"/>
    <property type="evidence" value="ECO:0007669"/>
    <property type="project" value="UniProtKB-UniRule"/>
</dbReference>
<comment type="function">
    <text evidence="6">Quinone reductase that provides resistance to thiol-specific stress caused by electrophilic quinones.</text>
</comment>
<evidence type="ECO:0000256" key="5">
    <source>
        <dbReference type="ARBA" id="ARBA00048542"/>
    </source>
</evidence>
<feature type="binding site" evidence="6">
    <location>
        <position position="10"/>
    </location>
    <ligand>
        <name>FMN</name>
        <dbReference type="ChEBI" id="CHEBI:58210"/>
    </ligand>
</feature>
<dbReference type="STRING" id="734.B0187_08930"/>
<dbReference type="Gene3D" id="3.40.50.360">
    <property type="match status" value="1"/>
</dbReference>
<comment type="subunit">
    <text evidence="6">Homodimer.</text>
</comment>
<dbReference type="GO" id="GO:0009055">
    <property type="term" value="F:electron transfer activity"/>
    <property type="evidence" value="ECO:0007669"/>
    <property type="project" value="UniProtKB-UniRule"/>
</dbReference>
<keyword evidence="1 6" id="KW-0285">Flavoprotein</keyword>
<dbReference type="RefSeq" id="WP_078237518.1">
    <property type="nucleotide sequence ID" value="NZ_MUYA01000013.1"/>
</dbReference>
<evidence type="ECO:0000256" key="4">
    <source>
        <dbReference type="ARBA" id="ARBA00023027"/>
    </source>
</evidence>
<feature type="binding site" evidence="6">
    <location>
        <begin position="89"/>
        <end position="92"/>
    </location>
    <ligand>
        <name>FMN</name>
        <dbReference type="ChEBI" id="CHEBI:58210"/>
    </ligand>
</feature>
<keyword evidence="9" id="KW-1185">Reference proteome</keyword>
<dbReference type="SUPFAM" id="SSF52218">
    <property type="entry name" value="Flavoproteins"/>
    <property type="match status" value="1"/>
</dbReference>
<dbReference type="Pfam" id="PF02525">
    <property type="entry name" value="Flavodoxin_2"/>
    <property type="match status" value="1"/>
</dbReference>
<dbReference type="EC" id="1.7.1.17" evidence="6"/>
<dbReference type="Proteomes" id="UP000190867">
    <property type="component" value="Unassembled WGS sequence"/>
</dbReference>
<comment type="catalytic activity">
    <reaction evidence="5">
        <text>N,N-dimethyl-1,4-phenylenediamine + anthranilate + 2 NAD(+) = 2-(4-dimethylaminophenyl)diazenylbenzoate + 2 NADH + 2 H(+)</text>
        <dbReference type="Rhea" id="RHEA:55872"/>
        <dbReference type="ChEBI" id="CHEBI:15378"/>
        <dbReference type="ChEBI" id="CHEBI:15783"/>
        <dbReference type="ChEBI" id="CHEBI:16567"/>
        <dbReference type="ChEBI" id="CHEBI:57540"/>
        <dbReference type="ChEBI" id="CHEBI:57945"/>
        <dbReference type="ChEBI" id="CHEBI:71579"/>
        <dbReference type="EC" id="1.7.1.17"/>
    </reaction>
    <physiologicalReaction direction="right-to-left" evidence="5">
        <dbReference type="Rhea" id="RHEA:55874"/>
    </physiologicalReaction>
</comment>
<dbReference type="EC" id="1.6.5.-" evidence="6"/>
<accession>A0A1T0AQM7</accession>
<comment type="function">
    <text evidence="6">Also exhibits azoreductase activity. Catalyzes the reductive cleavage of the azo bond in aromatic azo compounds to the corresponding amines.</text>
</comment>
<comment type="catalytic activity">
    <reaction evidence="6">
        <text>2 a quinone + NADH + H(+) = 2 a 1,4-benzosemiquinone + NAD(+)</text>
        <dbReference type="Rhea" id="RHEA:65952"/>
        <dbReference type="ChEBI" id="CHEBI:15378"/>
        <dbReference type="ChEBI" id="CHEBI:57540"/>
        <dbReference type="ChEBI" id="CHEBI:57945"/>
        <dbReference type="ChEBI" id="CHEBI:132124"/>
        <dbReference type="ChEBI" id="CHEBI:134225"/>
    </reaction>
</comment>
<feature type="domain" description="Flavodoxin-like fold" evidence="7">
    <location>
        <begin position="2"/>
        <end position="190"/>
    </location>
</feature>
<dbReference type="InterPro" id="IPR029039">
    <property type="entry name" value="Flavoprotein-like_sf"/>
</dbReference>
<dbReference type="InterPro" id="IPR003680">
    <property type="entry name" value="Flavodoxin_fold"/>
</dbReference>
<dbReference type="InterPro" id="IPR050104">
    <property type="entry name" value="FMN-dep_NADH:Q_OxRdtase_AzoR1"/>
</dbReference>
<evidence type="ECO:0000256" key="1">
    <source>
        <dbReference type="ARBA" id="ARBA00022630"/>
    </source>
</evidence>
<dbReference type="InterPro" id="IPR023048">
    <property type="entry name" value="NADH:quinone_OxRdtase_FMN_depd"/>
</dbReference>
<dbReference type="AlphaFoldDB" id="A0A1T0AQM7"/>
<keyword evidence="2 6" id="KW-0288">FMN</keyword>
<evidence type="ECO:0000256" key="3">
    <source>
        <dbReference type="ARBA" id="ARBA00023002"/>
    </source>
</evidence>
<keyword evidence="4 6" id="KW-0520">NAD</keyword>
<keyword evidence="3 6" id="KW-0560">Oxidoreductase</keyword>
<evidence type="ECO:0000313" key="8">
    <source>
        <dbReference type="EMBL" id="OOR98381.1"/>
    </source>
</evidence>